<gene>
    <name evidence="1" type="ORF">SDC9_195078</name>
</gene>
<accession>A0A645I990</accession>
<dbReference type="AlphaFoldDB" id="A0A645I990"/>
<comment type="caution">
    <text evidence="1">The sequence shown here is derived from an EMBL/GenBank/DDBJ whole genome shotgun (WGS) entry which is preliminary data.</text>
</comment>
<dbReference type="EMBL" id="VSSQ01108994">
    <property type="protein sequence ID" value="MPN47476.1"/>
    <property type="molecule type" value="Genomic_DNA"/>
</dbReference>
<protein>
    <submittedName>
        <fullName evidence="1">Uncharacterized protein</fullName>
    </submittedName>
</protein>
<proteinExistence type="predicted"/>
<organism evidence="1">
    <name type="scientific">bioreactor metagenome</name>
    <dbReference type="NCBI Taxonomy" id="1076179"/>
    <lineage>
        <taxon>unclassified sequences</taxon>
        <taxon>metagenomes</taxon>
        <taxon>ecological metagenomes</taxon>
    </lineage>
</organism>
<sequence length="104" mass="11637">MRLFVCEFLDLFLLKIHNPFALVIQGILSQKKSHFFNDVGRRVGADSFHDVDPVYGVLLGFVLGSDFYIDHVRQAGKFHLLNAFKMAGFYFLLGDALAGVDVVG</sequence>
<reference evidence="1" key="1">
    <citation type="submission" date="2019-08" db="EMBL/GenBank/DDBJ databases">
        <authorList>
            <person name="Kucharzyk K."/>
            <person name="Murdoch R.W."/>
            <person name="Higgins S."/>
            <person name="Loffler F."/>
        </authorList>
    </citation>
    <scope>NUCLEOTIDE SEQUENCE</scope>
</reference>
<name>A0A645I990_9ZZZZ</name>
<evidence type="ECO:0000313" key="1">
    <source>
        <dbReference type="EMBL" id="MPN47476.1"/>
    </source>
</evidence>